<comment type="caution">
    <text evidence="4">The sequence shown here is derived from an EMBL/GenBank/DDBJ whole genome shotgun (WGS) entry which is preliminary data.</text>
</comment>
<dbReference type="Gene3D" id="3.90.650.10">
    <property type="entry name" value="PurM-like C-terminal domain"/>
    <property type="match status" value="1"/>
</dbReference>
<sequence length="325" mass="35888">MRRGKISEIALKRSVLKNIKNRNAKVIRGADLSNDACEIQLEDVTVVMSSNCIETWFDGCIEFNVAKEMNNIYVQGGIPLAAEVSIALPLEYEEKQLGKLMRKLDEVFGKYNVQISGGHTTVSANVNQPIIMFTIMGSKCYNVNCLKDVKPGQQIVMTKSIAVGGTGLISNAKTDILKEKFINTYVDKCKDIINYISIEDESRIALECGEVALHDISTGGVFAGVWELTSASGLGVKIELQKIPVWQETIEVSEVFDINPYMLDGTGSLLIVTNNGERLVDVLEEKGINASVIGIITSDKNRVLINGDETRFLEPQRGDEIYKLF</sequence>
<keyword evidence="5" id="KW-1185">Reference proteome</keyword>
<protein>
    <submittedName>
        <fullName evidence="4">AIR synthase-related protein</fullName>
    </submittedName>
</protein>
<feature type="domain" description="PurM-like C-terminal" evidence="3">
    <location>
        <begin position="150"/>
        <end position="301"/>
    </location>
</feature>
<dbReference type="Gene3D" id="3.30.1330.10">
    <property type="entry name" value="PurM-like, N-terminal domain"/>
    <property type="match status" value="1"/>
</dbReference>
<evidence type="ECO:0000259" key="3">
    <source>
        <dbReference type="Pfam" id="PF02769"/>
    </source>
</evidence>
<accession>A0ABT2M0B1</accession>
<dbReference type="PANTHER" id="PTHR30303:SF4">
    <property type="entry name" value="HYDROGENASE EXPRESSION_FORMATION PROTEIN HYPE"/>
    <property type="match status" value="1"/>
</dbReference>
<dbReference type="InterPro" id="IPR036921">
    <property type="entry name" value="PurM-like_N_sf"/>
</dbReference>
<proteinExistence type="inferred from homology"/>
<dbReference type="EMBL" id="JAODBU010000003">
    <property type="protein sequence ID" value="MCT7398057.1"/>
    <property type="molecule type" value="Genomic_DNA"/>
</dbReference>
<comment type="similarity">
    <text evidence="1">Belongs to the HypE family.</text>
</comment>
<evidence type="ECO:0000256" key="1">
    <source>
        <dbReference type="ARBA" id="ARBA00006243"/>
    </source>
</evidence>
<organism evidence="4 5">
    <name type="scientific">Eubacterium album</name>
    <dbReference type="NCBI Taxonomy" id="2978477"/>
    <lineage>
        <taxon>Bacteria</taxon>
        <taxon>Bacillati</taxon>
        <taxon>Bacillota</taxon>
        <taxon>Clostridia</taxon>
        <taxon>Eubacteriales</taxon>
        <taxon>Eubacteriaceae</taxon>
        <taxon>Eubacterium</taxon>
    </lineage>
</organism>
<feature type="domain" description="PurM-like N-terminal" evidence="2">
    <location>
        <begin position="65"/>
        <end position="137"/>
    </location>
</feature>
<dbReference type="PANTHER" id="PTHR30303">
    <property type="entry name" value="HYDROGENASE ISOENZYMES FORMATION PROTEIN HYPE"/>
    <property type="match status" value="1"/>
</dbReference>
<dbReference type="Proteomes" id="UP001431199">
    <property type="component" value="Unassembled WGS sequence"/>
</dbReference>
<dbReference type="InterPro" id="IPR010918">
    <property type="entry name" value="PurM-like_C_dom"/>
</dbReference>
<dbReference type="SUPFAM" id="SSF56042">
    <property type="entry name" value="PurM C-terminal domain-like"/>
    <property type="match status" value="1"/>
</dbReference>
<reference evidence="4" key="1">
    <citation type="submission" date="2022-09" db="EMBL/GenBank/DDBJ databases">
        <title>Eubacterium sp. LFL-14 isolated from human feces.</title>
        <authorList>
            <person name="Liu F."/>
        </authorList>
    </citation>
    <scope>NUCLEOTIDE SEQUENCE</scope>
    <source>
        <strain evidence="4">LFL-14</strain>
    </source>
</reference>
<dbReference type="InterPro" id="IPR011854">
    <property type="entry name" value="HypE"/>
</dbReference>
<dbReference type="SUPFAM" id="SSF55326">
    <property type="entry name" value="PurM N-terminal domain-like"/>
    <property type="match status" value="1"/>
</dbReference>
<name>A0ABT2M0B1_9FIRM</name>
<dbReference type="InterPro" id="IPR036676">
    <property type="entry name" value="PurM-like_C_sf"/>
</dbReference>
<dbReference type="Pfam" id="PF02769">
    <property type="entry name" value="AIRS_C"/>
    <property type="match status" value="1"/>
</dbReference>
<evidence type="ECO:0000313" key="4">
    <source>
        <dbReference type="EMBL" id="MCT7398057.1"/>
    </source>
</evidence>
<evidence type="ECO:0000259" key="2">
    <source>
        <dbReference type="Pfam" id="PF00586"/>
    </source>
</evidence>
<dbReference type="Pfam" id="PF00586">
    <property type="entry name" value="AIRS"/>
    <property type="match status" value="1"/>
</dbReference>
<evidence type="ECO:0000313" key="5">
    <source>
        <dbReference type="Proteomes" id="UP001431199"/>
    </source>
</evidence>
<gene>
    <name evidence="4" type="ORF">N5B56_03005</name>
</gene>
<dbReference type="RefSeq" id="WP_260978361.1">
    <property type="nucleotide sequence ID" value="NZ_JAODBU010000003.1"/>
</dbReference>
<dbReference type="InterPro" id="IPR016188">
    <property type="entry name" value="PurM-like_N"/>
</dbReference>